<proteinExistence type="inferred from homology"/>
<dbReference type="STRING" id="633148.Tagg_0092"/>
<feature type="binding site" evidence="2">
    <location>
        <position position="67"/>
    </location>
    <ligand>
        <name>Mg(2+)</name>
        <dbReference type="ChEBI" id="CHEBI:18420"/>
        <label>1</label>
    </ligand>
</feature>
<reference evidence="5" key="2">
    <citation type="journal article" date="2010" name="Stand. Genomic Sci.">
        <title>Complete genome sequence of Thermosphaera aggregans type strain (M11TLT).</title>
        <authorList>
            <person name="Spring S."/>
            <person name="Rachel R."/>
            <person name="Lapidus A."/>
            <person name="Davenport K."/>
            <person name="Tice H."/>
            <person name="Copeland A."/>
            <person name="Cheng J.-F."/>
            <person name="Lucas S."/>
            <person name="Chen F."/>
            <person name="Nolan M."/>
            <person name="Bruce D."/>
            <person name="Goodwin L."/>
            <person name="Pitluck S."/>
            <person name="Ivanova N."/>
            <person name="Mavromatis K."/>
            <person name="Ovchinnikova G."/>
            <person name="Pati A."/>
            <person name="Chen A."/>
            <person name="Palaniappan K."/>
            <person name="Land M."/>
            <person name="Hauser L."/>
            <person name="Chang Y.-J."/>
            <person name="Jeffries C.C."/>
            <person name="Brettin T."/>
            <person name="Detter J.C."/>
            <person name="Tapia R."/>
            <person name="Han C."/>
            <person name="Heimerl T."/>
            <person name="Weikl F."/>
            <person name="Brambilla E."/>
            <person name="Goker M."/>
            <person name="Bristow J."/>
            <person name="Eisen J.A."/>
            <person name="Markowitz V."/>
            <person name="Hugenholtz P."/>
            <person name="Kyrpides N.C."/>
            <person name="Klenk H.-P."/>
        </authorList>
    </citation>
    <scope>NUCLEOTIDE SEQUENCE [LARGE SCALE GENOMIC DNA]</scope>
    <source>
        <strain evidence="5">DSM 11486 / M11TL</strain>
    </source>
</reference>
<dbReference type="AlphaFoldDB" id="D5TZS4"/>
<comment type="pathway">
    <text evidence="2">Lipid metabolism; phospholipid metabolism.</text>
</comment>
<keyword evidence="2" id="KW-1003">Cell membrane</keyword>
<dbReference type="InterPro" id="IPR048254">
    <property type="entry name" value="CDP_ALCOHOL_P_TRANSF_CS"/>
</dbReference>
<accession>D5TZS4</accession>
<feature type="active site" description="Proton acceptor" evidence="2">
    <location>
        <position position="89"/>
    </location>
</feature>
<keyword evidence="2" id="KW-0812">Transmembrane</keyword>
<dbReference type="HOGENOM" id="CLU_080384_1_0_2"/>
<evidence type="ECO:0000256" key="2">
    <source>
        <dbReference type="HAMAP-Rule" id="MF_02242"/>
    </source>
</evidence>
<keyword evidence="5" id="KW-1185">Reference proteome</keyword>
<dbReference type="EMBL" id="CP001939">
    <property type="protein sequence ID" value="ADG90374.1"/>
    <property type="molecule type" value="Genomic_DNA"/>
</dbReference>
<dbReference type="Proteomes" id="UP000002376">
    <property type="component" value="Chromosome"/>
</dbReference>
<feature type="transmembrane region" description="Helical" evidence="2">
    <location>
        <begin position="27"/>
        <end position="44"/>
    </location>
</feature>
<comment type="cofactor">
    <cofactor evidence="2">
        <name>Mn(2+)</name>
        <dbReference type="ChEBI" id="CHEBI:29035"/>
    </cofactor>
    <cofactor evidence="2">
        <name>Mg(2+)</name>
        <dbReference type="ChEBI" id="CHEBI:18420"/>
    </cofactor>
    <text evidence="2">Binds 2 Mg(2+) or Mn(2+) ions per subunit.</text>
</comment>
<dbReference type="GO" id="GO:0016780">
    <property type="term" value="F:phosphotransferase activity, for other substituted phosphate groups"/>
    <property type="evidence" value="ECO:0007669"/>
    <property type="project" value="UniProtKB-UniRule"/>
</dbReference>
<dbReference type="InterPro" id="IPR000462">
    <property type="entry name" value="CDP-OH_P_trans"/>
</dbReference>
<feature type="binding site" evidence="2">
    <location>
        <position position="85"/>
    </location>
    <ligand>
        <name>Mg(2+)</name>
        <dbReference type="ChEBI" id="CHEBI:18420"/>
        <label>2</label>
    </ligand>
</feature>
<dbReference type="GO" id="GO:0000287">
    <property type="term" value="F:magnesium ion binding"/>
    <property type="evidence" value="ECO:0007669"/>
    <property type="project" value="UniProtKB-UniRule"/>
</dbReference>
<keyword evidence="1 2" id="KW-0808">Transferase</keyword>
<keyword evidence="2" id="KW-1208">Phospholipid metabolism</keyword>
<comment type="catalytic activity">
    <reaction evidence="2">
        <text>CDP-2,3-bis-O-(phytanyl)-sn-glycerol + 1D-myo-inositol 3-phosphate = saturated 1-archaetidyl-1D-myo-inositol 3-phosphate + CMP + H(+)</text>
        <dbReference type="Rhea" id="RHEA:36823"/>
        <dbReference type="ChEBI" id="CHEBI:15378"/>
        <dbReference type="ChEBI" id="CHEBI:58401"/>
        <dbReference type="ChEBI" id="CHEBI:60377"/>
        <dbReference type="ChEBI" id="CHEBI:74004"/>
        <dbReference type="ChEBI" id="CHEBI:74006"/>
        <dbReference type="EC" id="2.7.8.39"/>
    </reaction>
</comment>
<dbReference type="KEGG" id="tag:Tagg_0092"/>
<keyword evidence="2" id="KW-0472">Membrane</keyword>
<feature type="transmembrane region" description="Helical" evidence="2">
    <location>
        <begin position="165"/>
        <end position="184"/>
    </location>
</feature>
<protein>
    <recommendedName>
        <fullName evidence="2">Archaetidylinositol phosphate synthase</fullName>
        <shortName evidence="2">AIP synthase</shortName>
        <ecNumber evidence="2">2.7.8.39</ecNumber>
    </recommendedName>
</protein>
<dbReference type="GO" id="GO:0005886">
    <property type="term" value="C:plasma membrane"/>
    <property type="evidence" value="ECO:0007669"/>
    <property type="project" value="UniProtKB-SubCell"/>
</dbReference>
<feature type="transmembrane region" description="Helical" evidence="2">
    <location>
        <begin position="91"/>
        <end position="119"/>
    </location>
</feature>
<comment type="function">
    <text evidence="2">Catalyzes the formation of archaetidylinositol phosphate (AIP) from CDP-archaeol (CDP-ArOH or CDP-2,3-bis-(O-phytanyl)-sn-glycerol) and 1L-myo-inositol 1-phosphate (IP or 1D-myo-inositol 3-phosphate). AIP is a precursor of archaetidyl-myo-inositol (AI), an ether-type inositol phospholipid ubiquitously distributed in archaea membranes and essential for glycolipid biosynthesis in archaea.</text>
</comment>
<keyword evidence="2" id="KW-0464">Manganese</keyword>
<keyword evidence="2" id="KW-0479">Metal-binding</keyword>
<reference evidence="4 5" key="1">
    <citation type="journal article" date="2010" name="Stand. Genomic Sci.">
        <title>Complete genome sequence of Thermosphaera aggregans type strain (M11TL).</title>
        <authorList>
            <person name="Spring S."/>
            <person name="Rachel R."/>
            <person name="Lapidus A."/>
            <person name="Davenport K."/>
            <person name="Tice H."/>
            <person name="Copeland A."/>
            <person name="Cheng J.F."/>
            <person name="Lucas S."/>
            <person name="Chen F."/>
            <person name="Nolan M."/>
            <person name="Bruce D."/>
            <person name="Goodwin L."/>
            <person name="Pitluck S."/>
            <person name="Ivanova N."/>
            <person name="Mavromatis K."/>
            <person name="Ovchinnikova G."/>
            <person name="Pati A."/>
            <person name="Chen A."/>
            <person name="Palaniappan K."/>
            <person name="Land M."/>
            <person name="Hauser L."/>
            <person name="Chang Y.J."/>
            <person name="Jeffries C.C."/>
            <person name="Brettin T."/>
            <person name="Detter J.C."/>
            <person name="Tapia R."/>
            <person name="Han C."/>
            <person name="Heimerl T."/>
            <person name="Weikl F."/>
            <person name="Brambilla E."/>
            <person name="Goker M."/>
            <person name="Bristow J."/>
            <person name="Eisen J.A."/>
            <person name="Markowitz V."/>
            <person name="Hugenholtz P."/>
            <person name="Kyrpides N.C."/>
            <person name="Klenk H.P."/>
        </authorList>
    </citation>
    <scope>NUCLEOTIDE SEQUENCE [LARGE SCALE GENOMIC DNA]</scope>
    <source>
        <strain evidence="5">DSM 11486 / M11TL</strain>
    </source>
</reference>
<organism evidence="4 5">
    <name type="scientific">Thermosphaera aggregans (strain DSM 11486 / M11TL)</name>
    <dbReference type="NCBI Taxonomy" id="633148"/>
    <lineage>
        <taxon>Archaea</taxon>
        <taxon>Thermoproteota</taxon>
        <taxon>Thermoprotei</taxon>
        <taxon>Desulfurococcales</taxon>
        <taxon>Desulfurococcaceae</taxon>
        <taxon>Thermosphaera</taxon>
    </lineage>
</organism>
<dbReference type="Pfam" id="PF01066">
    <property type="entry name" value="CDP-OH_P_transf"/>
    <property type="match status" value="1"/>
</dbReference>
<feature type="transmembrane region" description="Helical" evidence="2">
    <location>
        <begin position="50"/>
        <end position="70"/>
    </location>
</feature>
<feature type="binding site" evidence="2">
    <location>
        <position position="64"/>
    </location>
    <ligand>
        <name>Mg(2+)</name>
        <dbReference type="ChEBI" id="CHEBI:18420"/>
        <label>2</label>
    </ligand>
</feature>
<dbReference type="GO" id="GO:0008654">
    <property type="term" value="P:phospholipid biosynthetic process"/>
    <property type="evidence" value="ECO:0007669"/>
    <property type="project" value="UniProtKB-UniRule"/>
</dbReference>
<feature type="binding site" evidence="2">
    <location>
        <position position="64"/>
    </location>
    <ligand>
        <name>Mg(2+)</name>
        <dbReference type="ChEBI" id="CHEBI:18420"/>
        <label>1</label>
    </ligand>
</feature>
<keyword evidence="2" id="KW-0443">Lipid metabolism</keyword>
<evidence type="ECO:0000256" key="3">
    <source>
        <dbReference type="RuleBase" id="RU003750"/>
    </source>
</evidence>
<evidence type="ECO:0000256" key="1">
    <source>
        <dbReference type="ARBA" id="ARBA00022679"/>
    </source>
</evidence>
<comment type="subcellular location">
    <subcellularLocation>
        <location evidence="2">Cell membrane</location>
        <topology evidence="2">Multi-pass membrane protein</topology>
    </subcellularLocation>
</comment>
<keyword evidence="2" id="KW-1133">Transmembrane helix</keyword>
<dbReference type="UniPathway" id="UPA00085"/>
<dbReference type="eggNOG" id="arCOG00670">
    <property type="taxonomic scope" value="Archaea"/>
</dbReference>
<keyword evidence="2" id="KW-0444">Lipid biosynthesis</keyword>
<feature type="binding site" evidence="2">
    <location>
        <position position="85"/>
    </location>
    <ligand>
        <name>Mg(2+)</name>
        <dbReference type="ChEBI" id="CHEBI:18420"/>
        <label>1</label>
    </ligand>
</feature>
<dbReference type="Gene3D" id="1.20.120.1760">
    <property type="match status" value="1"/>
</dbReference>
<reference key="3">
    <citation type="submission" date="2010-02" db="EMBL/GenBank/DDBJ databases">
        <title>Complete genome sequence of Thermosphaera aggregans type strain (M11TL).</title>
        <authorList>
            <consortium name="US DOE Joint Genome Institute (JGI-PGF)"/>
            <person name="Spring S."/>
            <person name="Lapidus A."/>
            <person name="Munk C."/>
            <person name="Schroeder M."/>
            <person name="Glavina Del Rio T."/>
            <person name="Tice H."/>
            <person name="Copeland A."/>
            <person name="Cheng J.-F."/>
            <person name="Lucas S."/>
            <person name="Chen F."/>
            <person name="Nolan M."/>
            <person name="Bruce D."/>
            <person name="Goodwin L."/>
            <person name="Pitluck S."/>
            <person name="Ivanova N."/>
            <person name="Mavromatis K."/>
            <person name="Ovchinnikova G."/>
            <person name="Pati A."/>
            <person name="Chen A."/>
            <person name="Palaniappan K."/>
            <person name="Land M."/>
            <person name="Hauser L."/>
            <person name="Chang Y.-J."/>
            <person name="Jeffries C.C."/>
            <person name="Brettin T."/>
            <person name="Detter J.C."/>
            <person name="Tapia R."/>
            <person name="Han C."/>
            <person name="Chain P."/>
            <person name="Heimerl T."/>
            <person name="Weik F."/>
            <person name="Goker M."/>
            <person name="Rachel R."/>
            <person name="Bristow J."/>
            <person name="Eisen J.A."/>
            <person name="Markowitz V."/>
            <person name="Hugenholtz P."/>
            <person name="Kyrpides N.C."/>
            <person name="Klenk H.-P."/>
        </authorList>
    </citation>
    <scope>NUCLEOTIDE SEQUENCE</scope>
    <source>
        <strain>DSM 11486</strain>
    </source>
</reference>
<dbReference type="PROSITE" id="PS00379">
    <property type="entry name" value="CDP_ALCOHOL_P_TRANSF"/>
    <property type="match status" value="1"/>
</dbReference>
<comment type="similarity">
    <text evidence="2 3">Belongs to the CDP-alcohol phosphatidyltransferase class-I family.</text>
</comment>
<gene>
    <name evidence="4" type="ordered locus">Tagg_0092</name>
</gene>
<dbReference type="HAMAP" id="MF_02242">
    <property type="entry name" value="AIP_synthase"/>
    <property type="match status" value="1"/>
</dbReference>
<dbReference type="InterPro" id="IPR043130">
    <property type="entry name" value="CDP-OH_PTrfase_TM_dom"/>
</dbReference>
<sequence length="193" mass="21158">MTNLRKRIEGLTSLIAKPFCRLGVHPNWITLSSTMVLITGLLLLMANKPLWVFIVVIILSGILDALDGAVARNCGKTSLLGSFLDSTIDRVNDFIIIASLFAVGFDEFIVLALMSAAFLTSYVRAKAESLGLRVEGVGIVERAERILLVTLVLITSSWDRFTASIILYALLALSALTVVQRIFYVAKSLSRRL</sequence>
<keyword evidence="2" id="KW-0460">Magnesium</keyword>
<evidence type="ECO:0000313" key="5">
    <source>
        <dbReference type="Proteomes" id="UP000002376"/>
    </source>
</evidence>
<dbReference type="EC" id="2.7.8.39" evidence="2"/>
<feature type="binding site" evidence="2">
    <location>
        <position position="89"/>
    </location>
    <ligand>
        <name>Mg(2+)</name>
        <dbReference type="ChEBI" id="CHEBI:18420"/>
        <label>2</label>
    </ligand>
</feature>
<name>D5TZS4_THEAM</name>
<evidence type="ECO:0000313" key="4">
    <source>
        <dbReference type="EMBL" id="ADG90374.1"/>
    </source>
</evidence>
<dbReference type="InterPro" id="IPR044270">
    <property type="entry name" value="AIP_synthase"/>
</dbReference>